<dbReference type="GO" id="GO:0003723">
    <property type="term" value="F:RNA binding"/>
    <property type="evidence" value="ECO:0007669"/>
    <property type="project" value="UniProtKB-UniRule"/>
</dbReference>
<dbReference type="EMBL" id="QXFV01000196">
    <property type="protein sequence ID" value="KAE9046140.1"/>
    <property type="molecule type" value="Genomic_DNA"/>
</dbReference>
<accession>A0A6A4FV55</accession>
<dbReference type="Pfam" id="PF00013">
    <property type="entry name" value="KH_1"/>
    <property type="match status" value="1"/>
</dbReference>
<dbReference type="Proteomes" id="UP000435112">
    <property type="component" value="Unassembled WGS sequence"/>
</dbReference>
<dbReference type="InterPro" id="IPR036612">
    <property type="entry name" value="KH_dom_type_1_sf"/>
</dbReference>
<dbReference type="CDD" id="cd00105">
    <property type="entry name" value="KH-I"/>
    <property type="match status" value="1"/>
</dbReference>
<dbReference type="Proteomes" id="UP000429607">
    <property type="component" value="Unassembled WGS sequence"/>
</dbReference>
<dbReference type="Gene3D" id="3.30.1370.10">
    <property type="entry name" value="K Homology domain, type 1"/>
    <property type="match status" value="1"/>
</dbReference>
<feature type="domain" description="K Homology" evidence="2">
    <location>
        <begin position="1"/>
        <end position="68"/>
    </location>
</feature>
<evidence type="ECO:0000313" key="6">
    <source>
        <dbReference type="Proteomes" id="UP000429607"/>
    </source>
</evidence>
<comment type="caution">
    <text evidence="5">The sequence shown here is derived from an EMBL/GenBank/DDBJ whole genome shotgun (WGS) entry which is preliminary data.</text>
</comment>
<keyword evidence="1" id="KW-0694">RNA-binding</keyword>
<evidence type="ECO:0000313" key="7">
    <source>
        <dbReference type="Proteomes" id="UP000434957"/>
    </source>
</evidence>
<keyword evidence="7" id="KW-1185">Reference proteome</keyword>
<evidence type="ECO:0000313" key="8">
    <source>
        <dbReference type="Proteomes" id="UP000435112"/>
    </source>
</evidence>
<dbReference type="EMBL" id="QXFT01000197">
    <property type="protein sequence ID" value="KAE9351250.1"/>
    <property type="molecule type" value="Genomic_DNA"/>
</dbReference>
<evidence type="ECO:0000313" key="4">
    <source>
        <dbReference type="EMBL" id="KAE9046140.1"/>
    </source>
</evidence>
<dbReference type="SMART" id="SM00322">
    <property type="entry name" value="KH"/>
    <property type="match status" value="1"/>
</dbReference>
<dbReference type="OrthoDB" id="90120at2759"/>
<dbReference type="PROSITE" id="PS50084">
    <property type="entry name" value="KH_TYPE_1"/>
    <property type="match status" value="1"/>
</dbReference>
<dbReference type="SUPFAM" id="SSF54791">
    <property type="entry name" value="Eukaryotic type KH-domain (KH-domain type I)"/>
    <property type="match status" value="1"/>
</dbReference>
<gene>
    <name evidence="4" type="ORF">PR001_g4690</name>
    <name evidence="3" type="ORF">PR002_g4933</name>
    <name evidence="5" type="ORF">PR003_g4978</name>
</gene>
<dbReference type="InterPro" id="IPR004087">
    <property type="entry name" value="KH_dom"/>
</dbReference>
<protein>
    <recommendedName>
        <fullName evidence="2">K Homology domain-containing protein</fullName>
    </recommendedName>
</protein>
<organism evidence="5 7">
    <name type="scientific">Phytophthora rubi</name>
    <dbReference type="NCBI Taxonomy" id="129364"/>
    <lineage>
        <taxon>Eukaryota</taxon>
        <taxon>Sar</taxon>
        <taxon>Stramenopiles</taxon>
        <taxon>Oomycota</taxon>
        <taxon>Peronosporomycetes</taxon>
        <taxon>Peronosporales</taxon>
        <taxon>Peronosporaceae</taxon>
        <taxon>Phytophthora</taxon>
    </lineage>
</organism>
<evidence type="ECO:0000313" key="5">
    <source>
        <dbReference type="EMBL" id="KAE9351250.1"/>
    </source>
</evidence>
<name>A0A6A4FV55_9STRA</name>
<evidence type="ECO:0000259" key="2">
    <source>
        <dbReference type="SMART" id="SM00322"/>
    </source>
</evidence>
<dbReference type="EMBL" id="QXFU01000201">
    <property type="protein sequence ID" value="KAE9040504.1"/>
    <property type="molecule type" value="Genomic_DNA"/>
</dbReference>
<dbReference type="Proteomes" id="UP000434957">
    <property type="component" value="Unassembled WGS sequence"/>
</dbReference>
<dbReference type="AlphaFoldDB" id="A0A6A4FV55"/>
<sequence length="318" mass="35913">MDDKTLLSIPDHVPVGAVIGRGGSFCKSLREKHGVRCTVDSANRTVALRGRSPTNLQAAESEITRLFASFGLRTREDGHTFEVAACNGPAHLWSFHQVHETSLNDQISDYPYRLHQSGSAEISPSIRGRFWIKEFREDKVENVMNFHATEDPPKLKVSFGDLCFKLRTSRCHDPSIGWSELQRLRIFKDFRTRWSNFCRRSNPSIAALLDDLEGKIDKGVEPQKSLAVHLTGYEGKTFDLKYHLVDGQWKLHNVHGKRCVRSTYDVVLGNDISIRLRAVTTEKIADNVSADIQRILKISIPDGRDRTRGSTSWAVGEV</sequence>
<dbReference type="InterPro" id="IPR004088">
    <property type="entry name" value="KH_dom_type_1"/>
</dbReference>
<evidence type="ECO:0000313" key="3">
    <source>
        <dbReference type="EMBL" id="KAE9040504.1"/>
    </source>
</evidence>
<reference evidence="5 7" key="1">
    <citation type="submission" date="2018-08" db="EMBL/GenBank/DDBJ databases">
        <title>Genomic investigation of the strawberry pathogen Phytophthora fragariae indicates pathogenicity is determined by transcriptional variation in three key races.</title>
        <authorList>
            <person name="Adams T.M."/>
            <person name="Armitage A.D."/>
            <person name="Sobczyk M.K."/>
            <person name="Bates H.J."/>
            <person name="Dunwell J.M."/>
            <person name="Nellist C.F."/>
            <person name="Harrison R.J."/>
        </authorList>
    </citation>
    <scope>NUCLEOTIDE SEQUENCE [LARGE SCALE GENOMIC DNA]</scope>
    <source>
        <strain evidence="4 6">SCRP249</strain>
        <strain evidence="3 8">SCRP324</strain>
        <strain evidence="5 7">SCRP333</strain>
    </source>
</reference>
<evidence type="ECO:0000256" key="1">
    <source>
        <dbReference type="PROSITE-ProRule" id="PRU00117"/>
    </source>
</evidence>
<proteinExistence type="predicted"/>